<dbReference type="AlphaFoldDB" id="A0A4U7AT70"/>
<name>A0A4U7AT70_9PEZI</name>
<sequence>MARAKIRARAGQAAKDKVKRKRAAKVCLNGGVVYEVMAKTVSVDNWEVAKGIVHKRKVEVEEAEEKDGVENDLGR</sequence>
<comment type="caution">
    <text evidence="1">The sequence shown here is derived from an EMBL/GenBank/DDBJ whole genome shotgun (WGS) entry which is preliminary data.</text>
</comment>
<organism evidence="1 2">
    <name type="scientific">Elsinoe australis</name>
    <dbReference type="NCBI Taxonomy" id="40998"/>
    <lineage>
        <taxon>Eukaryota</taxon>
        <taxon>Fungi</taxon>
        <taxon>Dikarya</taxon>
        <taxon>Ascomycota</taxon>
        <taxon>Pezizomycotina</taxon>
        <taxon>Dothideomycetes</taxon>
        <taxon>Dothideomycetidae</taxon>
        <taxon>Myriangiales</taxon>
        <taxon>Elsinoaceae</taxon>
        <taxon>Elsinoe</taxon>
    </lineage>
</organism>
<dbReference type="EMBL" id="PTQR01000094">
    <property type="protein sequence ID" value="TKX20285.1"/>
    <property type="molecule type" value="Genomic_DNA"/>
</dbReference>
<evidence type="ECO:0000313" key="1">
    <source>
        <dbReference type="EMBL" id="TKX20285.1"/>
    </source>
</evidence>
<evidence type="ECO:0000313" key="2">
    <source>
        <dbReference type="Proteomes" id="UP000308133"/>
    </source>
</evidence>
<accession>A0A4U7AT70</accession>
<proteinExistence type="predicted"/>
<reference evidence="1 2" key="1">
    <citation type="submission" date="2018-02" db="EMBL/GenBank/DDBJ databases">
        <title>Draft genome sequences of Elsinoe sp., causing black scab on jojoba.</title>
        <authorList>
            <person name="Stodart B."/>
            <person name="Jeffress S."/>
            <person name="Ash G."/>
            <person name="Arun Chinnappa K."/>
        </authorList>
    </citation>
    <scope>NUCLEOTIDE SEQUENCE [LARGE SCALE GENOMIC DNA]</scope>
    <source>
        <strain evidence="1 2">Hillstone_2</strain>
    </source>
</reference>
<gene>
    <name evidence="1" type="ORF">C1H76_7538</name>
</gene>
<protein>
    <submittedName>
        <fullName evidence="1">Uncharacterized protein</fullName>
    </submittedName>
</protein>
<dbReference type="Proteomes" id="UP000308133">
    <property type="component" value="Unassembled WGS sequence"/>
</dbReference>